<dbReference type="InterPro" id="IPR013762">
    <property type="entry name" value="Integrase-like_cat_sf"/>
</dbReference>
<evidence type="ECO:0000259" key="11">
    <source>
        <dbReference type="PROSITE" id="PS51900"/>
    </source>
</evidence>
<dbReference type="InterPro" id="IPR010998">
    <property type="entry name" value="Integrase_recombinase_N"/>
</dbReference>
<evidence type="ECO:0000256" key="2">
    <source>
        <dbReference type="ARBA" id="ARBA00022490"/>
    </source>
</evidence>
<dbReference type="Proteomes" id="UP000014923">
    <property type="component" value="Unassembled WGS sequence"/>
</dbReference>
<dbReference type="InterPro" id="IPR050090">
    <property type="entry name" value="Tyrosine_recombinase_XerCD"/>
</dbReference>
<proteinExistence type="predicted"/>
<comment type="subcellular location">
    <subcellularLocation>
        <location evidence="1">Cytoplasm</location>
    </subcellularLocation>
</comment>
<dbReference type="EMBL" id="CAVN010000092">
    <property type="protein sequence ID" value="CDF57980.1"/>
    <property type="molecule type" value="Genomic_DNA"/>
</dbReference>
<comment type="caution">
    <text evidence="12">The sequence shown here is derived from an EMBL/GenBank/DDBJ whole genome shotgun (WGS) entry which is preliminary data.</text>
</comment>
<organism evidence="12 13">
    <name type="scientific">Thermobrachium celere DSM 8682</name>
    <dbReference type="NCBI Taxonomy" id="941824"/>
    <lineage>
        <taxon>Bacteria</taxon>
        <taxon>Bacillati</taxon>
        <taxon>Bacillota</taxon>
        <taxon>Clostridia</taxon>
        <taxon>Eubacteriales</taxon>
        <taxon>Clostridiaceae</taxon>
        <taxon>Thermobrachium</taxon>
    </lineage>
</organism>
<dbReference type="GO" id="GO:0006310">
    <property type="term" value="P:DNA recombination"/>
    <property type="evidence" value="ECO:0007669"/>
    <property type="project" value="UniProtKB-KW"/>
</dbReference>
<keyword evidence="2" id="KW-0963">Cytoplasm</keyword>
<evidence type="ECO:0000313" key="13">
    <source>
        <dbReference type="Proteomes" id="UP000014923"/>
    </source>
</evidence>
<dbReference type="HOGENOM" id="CLU_027562_9_6_9"/>
<evidence type="ECO:0000259" key="10">
    <source>
        <dbReference type="PROSITE" id="PS51898"/>
    </source>
</evidence>
<dbReference type="GO" id="GO:0003677">
    <property type="term" value="F:DNA binding"/>
    <property type="evidence" value="ECO:0007669"/>
    <property type="project" value="UniProtKB-UniRule"/>
</dbReference>
<dbReference type="SUPFAM" id="SSF56349">
    <property type="entry name" value="DNA breaking-rejoining enzymes"/>
    <property type="match status" value="1"/>
</dbReference>
<dbReference type="GO" id="GO:0015074">
    <property type="term" value="P:DNA integration"/>
    <property type="evidence" value="ECO:0007669"/>
    <property type="project" value="UniProtKB-KW"/>
</dbReference>
<dbReference type="PROSITE" id="PS51900">
    <property type="entry name" value="CB"/>
    <property type="match status" value="1"/>
</dbReference>
<dbReference type="eggNOG" id="COG4974">
    <property type="taxonomic scope" value="Bacteria"/>
</dbReference>
<evidence type="ECO:0000256" key="8">
    <source>
        <dbReference type="ARBA" id="ARBA00023306"/>
    </source>
</evidence>
<feature type="domain" description="Tyr recombinase" evidence="10">
    <location>
        <begin position="137"/>
        <end position="315"/>
    </location>
</feature>
<dbReference type="PANTHER" id="PTHR30349">
    <property type="entry name" value="PHAGE INTEGRASE-RELATED"/>
    <property type="match status" value="1"/>
</dbReference>
<evidence type="ECO:0000313" key="12">
    <source>
        <dbReference type="EMBL" id="CDF57980.1"/>
    </source>
</evidence>
<keyword evidence="8" id="KW-0131">Cell cycle</keyword>
<evidence type="ECO:0000256" key="4">
    <source>
        <dbReference type="ARBA" id="ARBA00022829"/>
    </source>
</evidence>
<dbReference type="PANTHER" id="PTHR30349:SF77">
    <property type="entry name" value="TYROSINE RECOMBINASE XERC"/>
    <property type="match status" value="1"/>
</dbReference>
<feature type="domain" description="Core-binding (CB)" evidence="11">
    <location>
        <begin position="9"/>
        <end position="115"/>
    </location>
</feature>
<evidence type="ECO:0000256" key="9">
    <source>
        <dbReference type="PROSITE-ProRule" id="PRU01248"/>
    </source>
</evidence>
<keyword evidence="7" id="KW-0233">DNA recombination</keyword>
<dbReference type="InterPro" id="IPR044068">
    <property type="entry name" value="CB"/>
</dbReference>
<keyword evidence="3" id="KW-0132">Cell division</keyword>
<evidence type="ECO:0000256" key="7">
    <source>
        <dbReference type="ARBA" id="ARBA00023172"/>
    </source>
</evidence>
<dbReference type="GO" id="GO:0005737">
    <property type="term" value="C:cytoplasm"/>
    <property type="evidence" value="ECO:0007669"/>
    <property type="project" value="UniProtKB-SubCell"/>
</dbReference>
<dbReference type="InterPro" id="IPR002104">
    <property type="entry name" value="Integrase_catalytic"/>
</dbReference>
<dbReference type="Gene3D" id="1.10.150.130">
    <property type="match status" value="1"/>
</dbReference>
<dbReference type="GO" id="GO:0007059">
    <property type="term" value="P:chromosome segregation"/>
    <property type="evidence" value="ECO:0007669"/>
    <property type="project" value="UniProtKB-KW"/>
</dbReference>
<keyword evidence="4" id="KW-0159">Chromosome partition</keyword>
<keyword evidence="6 9" id="KW-0238">DNA-binding</keyword>
<reference evidence="12" key="1">
    <citation type="submission" date="2013-03" db="EMBL/GenBank/DDBJ databases">
        <title>Draft genome sequence of the hydrogen-ethanol-producing anaerobic alkalithermophilic Caloramator celere.</title>
        <authorList>
            <person name="Ciranna A."/>
            <person name="Larjo A."/>
            <person name="Kivisto A."/>
            <person name="Santala V."/>
            <person name="Roos C."/>
            <person name="Karp M."/>
        </authorList>
    </citation>
    <scope>NUCLEOTIDE SEQUENCE [LARGE SCALE GENOMIC DNA]</scope>
    <source>
        <strain evidence="12">DSM 8682</strain>
    </source>
</reference>
<sequence>MNFSQIYDKNCPILLNDFLAYMINVKAKSINTVLGYKVDLKLFLKYIKYIKQGIYNNDINIDEIEINDINIDFIKNITLYDIYSFVNYVTVERQNSSYARARKIAAIRSFFNYLEKKVKLINDNPAKDLESPKISKRHPVYLTLEQSKKLIEAIDGKHKERDYAIIMLFLNCGLRLSELVGIDIDRIKGDTLTVIGKGNKERTVYLNNACIDAINRYLEVRPKDAVDEKALFLSERKKRINKRTVEIIVKKYIKKAGLYDEKYTPHKLRHTAATLMYKYGNVDIRALQQILGHESVSTTQIYTHIDDDKLRKAVNANPLSSVMFTKQEESEE</sequence>
<dbReference type="PROSITE" id="PS51898">
    <property type="entry name" value="TYR_RECOMBINASE"/>
    <property type="match status" value="1"/>
</dbReference>
<dbReference type="Pfam" id="PF00589">
    <property type="entry name" value="Phage_integrase"/>
    <property type="match status" value="1"/>
</dbReference>
<name>R7RRU8_9CLOT</name>
<protein>
    <submittedName>
        <fullName evidence="12">Probable integrase/recombinase</fullName>
    </submittedName>
</protein>
<gene>
    <name evidence="12" type="ORF">TCEL_01894</name>
</gene>
<evidence type="ECO:0000256" key="5">
    <source>
        <dbReference type="ARBA" id="ARBA00022908"/>
    </source>
</evidence>
<dbReference type="InterPro" id="IPR011010">
    <property type="entry name" value="DNA_brk_join_enz"/>
</dbReference>
<keyword evidence="5" id="KW-0229">DNA integration</keyword>
<evidence type="ECO:0000256" key="1">
    <source>
        <dbReference type="ARBA" id="ARBA00004496"/>
    </source>
</evidence>
<dbReference type="AlphaFoldDB" id="R7RRU8"/>
<evidence type="ECO:0000256" key="3">
    <source>
        <dbReference type="ARBA" id="ARBA00022618"/>
    </source>
</evidence>
<accession>R7RRU8</accession>
<dbReference type="Gene3D" id="1.10.443.10">
    <property type="entry name" value="Intergrase catalytic core"/>
    <property type="match status" value="1"/>
</dbReference>
<evidence type="ECO:0000256" key="6">
    <source>
        <dbReference type="ARBA" id="ARBA00023125"/>
    </source>
</evidence>
<keyword evidence="13" id="KW-1185">Reference proteome</keyword>
<dbReference type="GO" id="GO:0051301">
    <property type="term" value="P:cell division"/>
    <property type="evidence" value="ECO:0007669"/>
    <property type="project" value="UniProtKB-KW"/>
</dbReference>